<sequence length="157" mass="17544">MTFVIGPMPADNNVRLQSARWAVEQWKRDFPYDTVNWYLNLYSDADSSTSLPVVHAAILNDEFVGTGSLIADDELPNAPEPGPWIAAVFVVEWARRQGIGEALIDSLTARARDLGFSAVYLYTEHGAPWYEKMGWTSLRVTPLSDHNVTVMSLQLNS</sequence>
<name>A0A6J6DTH2_9ZZZZ</name>
<dbReference type="Pfam" id="PF00583">
    <property type="entry name" value="Acetyltransf_1"/>
    <property type="match status" value="1"/>
</dbReference>
<dbReference type="EMBL" id="CAEZTQ010000011">
    <property type="protein sequence ID" value="CAB4564378.1"/>
    <property type="molecule type" value="Genomic_DNA"/>
</dbReference>
<dbReference type="InterPro" id="IPR016181">
    <property type="entry name" value="Acyl_CoA_acyltransferase"/>
</dbReference>
<dbReference type="GO" id="GO:0016747">
    <property type="term" value="F:acyltransferase activity, transferring groups other than amino-acyl groups"/>
    <property type="evidence" value="ECO:0007669"/>
    <property type="project" value="InterPro"/>
</dbReference>
<protein>
    <submittedName>
        <fullName evidence="2">Unannotated protein</fullName>
    </submittedName>
</protein>
<accession>A0A6J6DTH2</accession>
<dbReference type="PROSITE" id="PS51186">
    <property type="entry name" value="GNAT"/>
    <property type="match status" value="1"/>
</dbReference>
<dbReference type="Gene3D" id="3.40.630.30">
    <property type="match status" value="1"/>
</dbReference>
<gene>
    <name evidence="2" type="ORF">UFOPK1704_00114</name>
</gene>
<feature type="domain" description="N-acetyltransferase" evidence="1">
    <location>
        <begin position="3"/>
        <end position="156"/>
    </location>
</feature>
<dbReference type="CDD" id="cd04301">
    <property type="entry name" value="NAT_SF"/>
    <property type="match status" value="1"/>
</dbReference>
<proteinExistence type="predicted"/>
<reference evidence="2" key="1">
    <citation type="submission" date="2020-05" db="EMBL/GenBank/DDBJ databases">
        <authorList>
            <person name="Chiriac C."/>
            <person name="Salcher M."/>
            <person name="Ghai R."/>
            <person name="Kavagutti S V."/>
        </authorList>
    </citation>
    <scope>NUCLEOTIDE SEQUENCE</scope>
</reference>
<dbReference type="AlphaFoldDB" id="A0A6J6DTH2"/>
<dbReference type="SUPFAM" id="SSF55729">
    <property type="entry name" value="Acyl-CoA N-acyltransferases (Nat)"/>
    <property type="match status" value="1"/>
</dbReference>
<evidence type="ECO:0000259" key="1">
    <source>
        <dbReference type="PROSITE" id="PS51186"/>
    </source>
</evidence>
<dbReference type="InterPro" id="IPR000182">
    <property type="entry name" value="GNAT_dom"/>
</dbReference>
<organism evidence="2">
    <name type="scientific">freshwater metagenome</name>
    <dbReference type="NCBI Taxonomy" id="449393"/>
    <lineage>
        <taxon>unclassified sequences</taxon>
        <taxon>metagenomes</taxon>
        <taxon>ecological metagenomes</taxon>
    </lineage>
</organism>
<evidence type="ECO:0000313" key="2">
    <source>
        <dbReference type="EMBL" id="CAB4564378.1"/>
    </source>
</evidence>